<evidence type="ECO:0000313" key="9">
    <source>
        <dbReference type="Proteomes" id="UP000321514"/>
    </source>
</evidence>
<gene>
    <name evidence="6" type="primary">tuf-1</name>
    <name evidence="6" type="ORF">MFU01_07300</name>
    <name evidence="7" type="ORF">SAMN05443572_101759</name>
</gene>
<dbReference type="Gene3D" id="2.40.30.10">
    <property type="entry name" value="Translation factors"/>
    <property type="match status" value="2"/>
</dbReference>
<dbReference type="InterPro" id="IPR050055">
    <property type="entry name" value="EF-Tu_GTPase"/>
</dbReference>
<dbReference type="PROSITE" id="PS51722">
    <property type="entry name" value="G_TR_2"/>
    <property type="match status" value="1"/>
</dbReference>
<reference evidence="6 9" key="2">
    <citation type="submission" date="2019-07" db="EMBL/GenBank/DDBJ databases">
        <title>Whole genome shotgun sequence of Myxococcus fulvus NBRC 100333.</title>
        <authorList>
            <person name="Hosoyama A."/>
            <person name="Uohara A."/>
            <person name="Ohji S."/>
            <person name="Ichikawa N."/>
        </authorList>
    </citation>
    <scope>NUCLEOTIDE SEQUENCE [LARGE SCALE GENOMIC DNA]</scope>
    <source>
        <strain evidence="6 9">NBRC 100333</strain>
    </source>
</reference>
<proteinExistence type="predicted"/>
<dbReference type="SUPFAM" id="SSF50465">
    <property type="entry name" value="EF-Tu/eEF-1alpha/eIF2-gamma C-terminal domain"/>
    <property type="match status" value="1"/>
</dbReference>
<reference evidence="7 8" key="1">
    <citation type="submission" date="2016-10" db="EMBL/GenBank/DDBJ databases">
        <authorList>
            <person name="Varghese N."/>
            <person name="Submissions S."/>
        </authorList>
    </citation>
    <scope>NUCLEOTIDE SEQUENCE [LARGE SCALE GENOMIC DNA]</scope>
    <source>
        <strain evidence="7 8">DSM 16525</strain>
    </source>
</reference>
<evidence type="ECO:0000256" key="1">
    <source>
        <dbReference type="ARBA" id="ARBA00022741"/>
    </source>
</evidence>
<dbReference type="PANTHER" id="PTHR43721:SF22">
    <property type="entry name" value="ELONGATION FACTOR TU, MITOCHONDRIAL"/>
    <property type="match status" value="1"/>
</dbReference>
<dbReference type="Pfam" id="PF03143">
    <property type="entry name" value="GTP_EFTU_D3"/>
    <property type="match status" value="1"/>
</dbReference>
<evidence type="ECO:0000313" key="8">
    <source>
        <dbReference type="Proteomes" id="UP000183760"/>
    </source>
</evidence>
<dbReference type="EMBL" id="FOIB01000001">
    <property type="protein sequence ID" value="SES98549.1"/>
    <property type="molecule type" value="Genomic_DNA"/>
</dbReference>
<dbReference type="STRING" id="1334629.MFUL124B02_04770"/>
<dbReference type="Pfam" id="PF00009">
    <property type="entry name" value="GTP_EFTU"/>
    <property type="match status" value="1"/>
</dbReference>
<name>A0A511SWJ0_MYXFU</name>
<dbReference type="SUPFAM" id="SSF50447">
    <property type="entry name" value="Translation proteins"/>
    <property type="match status" value="1"/>
</dbReference>
<dbReference type="InterPro" id="IPR027417">
    <property type="entry name" value="P-loop_NTPase"/>
</dbReference>
<dbReference type="InterPro" id="IPR000795">
    <property type="entry name" value="T_Tr_GTP-bd_dom"/>
</dbReference>
<accession>A0A511SWJ0</accession>
<dbReference type="InterPro" id="IPR009000">
    <property type="entry name" value="Transl_B-barrel_sf"/>
</dbReference>
<dbReference type="InterPro" id="IPR009001">
    <property type="entry name" value="Transl_elong_EF1A/Init_IF2_C"/>
</dbReference>
<dbReference type="FunFam" id="2.40.30.10:FF:000002">
    <property type="entry name" value="Elongation factor Tu"/>
    <property type="match status" value="1"/>
</dbReference>
<keyword evidence="2 6" id="KW-0251">Elongation factor</keyword>
<dbReference type="GO" id="GO:0005525">
    <property type="term" value="F:GTP binding"/>
    <property type="evidence" value="ECO:0007669"/>
    <property type="project" value="UniProtKB-KW"/>
</dbReference>
<dbReference type="EMBL" id="BJXR01000011">
    <property type="protein sequence ID" value="GEN05693.1"/>
    <property type="molecule type" value="Genomic_DNA"/>
</dbReference>
<protein>
    <submittedName>
        <fullName evidence="6">Elongation factor Tu</fullName>
    </submittedName>
</protein>
<dbReference type="GO" id="GO:0003746">
    <property type="term" value="F:translation elongation factor activity"/>
    <property type="evidence" value="ECO:0007669"/>
    <property type="project" value="UniProtKB-KW"/>
</dbReference>
<evidence type="ECO:0000313" key="6">
    <source>
        <dbReference type="EMBL" id="GEN05693.1"/>
    </source>
</evidence>
<dbReference type="SUPFAM" id="SSF52540">
    <property type="entry name" value="P-loop containing nucleoside triphosphate hydrolases"/>
    <property type="match status" value="1"/>
</dbReference>
<dbReference type="Gene3D" id="3.40.50.300">
    <property type="entry name" value="P-loop containing nucleotide triphosphate hydrolases"/>
    <property type="match status" value="1"/>
</dbReference>
<dbReference type="PRINTS" id="PR00315">
    <property type="entry name" value="ELONGATNFCT"/>
</dbReference>
<dbReference type="AlphaFoldDB" id="A0A511SWJ0"/>
<dbReference type="PANTHER" id="PTHR43721">
    <property type="entry name" value="ELONGATION FACTOR TU-RELATED"/>
    <property type="match status" value="1"/>
</dbReference>
<comment type="caution">
    <text evidence="6">The sequence shown here is derived from an EMBL/GenBank/DDBJ whole genome shotgun (WGS) entry which is preliminary data.</text>
</comment>
<feature type="domain" description="Tr-type G" evidence="5">
    <location>
        <begin position="11"/>
        <end position="207"/>
    </location>
</feature>
<evidence type="ECO:0000256" key="3">
    <source>
        <dbReference type="ARBA" id="ARBA00022917"/>
    </source>
</evidence>
<dbReference type="OrthoDB" id="9803139at2"/>
<dbReference type="GO" id="GO:0003924">
    <property type="term" value="F:GTPase activity"/>
    <property type="evidence" value="ECO:0007669"/>
    <property type="project" value="InterPro"/>
</dbReference>
<keyword evidence="3" id="KW-0648">Protein biosynthesis</keyword>
<dbReference type="RefSeq" id="WP_074950066.1">
    <property type="nucleotide sequence ID" value="NZ_BJXR01000011.1"/>
</dbReference>
<evidence type="ECO:0000256" key="4">
    <source>
        <dbReference type="ARBA" id="ARBA00023134"/>
    </source>
</evidence>
<organism evidence="6 9">
    <name type="scientific">Myxococcus fulvus</name>
    <dbReference type="NCBI Taxonomy" id="33"/>
    <lineage>
        <taxon>Bacteria</taxon>
        <taxon>Pseudomonadati</taxon>
        <taxon>Myxococcota</taxon>
        <taxon>Myxococcia</taxon>
        <taxon>Myxococcales</taxon>
        <taxon>Cystobacterineae</taxon>
        <taxon>Myxococcaceae</taxon>
        <taxon>Myxococcus</taxon>
    </lineage>
</organism>
<evidence type="ECO:0000256" key="2">
    <source>
        <dbReference type="ARBA" id="ARBA00022768"/>
    </source>
</evidence>
<dbReference type="Proteomes" id="UP000183760">
    <property type="component" value="Unassembled WGS sequence"/>
</dbReference>
<dbReference type="GO" id="GO:0005829">
    <property type="term" value="C:cytosol"/>
    <property type="evidence" value="ECO:0007669"/>
    <property type="project" value="TreeGrafter"/>
</dbReference>
<keyword evidence="8" id="KW-1185">Reference proteome</keyword>
<evidence type="ECO:0000259" key="5">
    <source>
        <dbReference type="PROSITE" id="PS51722"/>
    </source>
</evidence>
<sequence>MDAQAKITDSKPNVNIGMLGHEGHGKTLLTAAITQVLAKRGGAERCSYEALQAVGQRIERGIFLSTTQVEYQTVNRRYAHVDHPGHADCVKNLMTGAASLDGAILVVSAVDGPMPQTREYALLAHQSGVERLVVFLNKTDLMSNRELHELWEEEIRELLTECGFRGDEVPIIRGSARRAFEGDAGEWGERAILSLLEAVDHEIPTPWRAGDEPLLLSVEDVYLRLDGGAAVVGRVERGRLHPEEEVEVVGVRPTRRAVVTRLEKSLQAVPEAGRGDTLEVHLGGLGDWLPERGQVLATPGSLKPYTRFKAQVYLLAREDGGRRGLLLSGDRLGFNFHGVDVIGKMWLPRGERFGTPGDNLPLEIQLETPVALEKGLRFSVRETGCTVGVGIVTDVLR</sequence>
<keyword evidence="4" id="KW-0342">GTP-binding</keyword>
<keyword evidence="1" id="KW-0547">Nucleotide-binding</keyword>
<dbReference type="InterPro" id="IPR004160">
    <property type="entry name" value="Transl_elong_EFTu/EF1A_C"/>
</dbReference>
<evidence type="ECO:0000313" key="7">
    <source>
        <dbReference type="EMBL" id="SES98549.1"/>
    </source>
</evidence>
<dbReference type="Proteomes" id="UP000321514">
    <property type="component" value="Unassembled WGS sequence"/>
</dbReference>